<dbReference type="CDD" id="cd18809">
    <property type="entry name" value="SF1_C_RecD"/>
    <property type="match status" value="1"/>
</dbReference>
<dbReference type="InParanoid" id="A0A1X7V3C0"/>
<evidence type="ECO:0008006" key="2">
    <source>
        <dbReference type="Google" id="ProtNLM"/>
    </source>
</evidence>
<dbReference type="PANTHER" id="PTHR47642">
    <property type="entry name" value="ATP-DEPENDENT DNA HELICASE"/>
    <property type="match status" value="1"/>
</dbReference>
<dbReference type="EnsemblMetazoa" id="Aqu2.1.34052_001">
    <property type="protein sequence ID" value="Aqu2.1.34052_001"/>
    <property type="gene ID" value="Aqu2.1.34052"/>
</dbReference>
<evidence type="ECO:0000313" key="1">
    <source>
        <dbReference type="EnsemblMetazoa" id="Aqu2.1.34052_001"/>
    </source>
</evidence>
<dbReference type="STRING" id="400682.A0A1X7V3C0"/>
<proteinExistence type="predicted"/>
<reference evidence="1" key="1">
    <citation type="submission" date="2017-05" db="UniProtKB">
        <authorList>
            <consortium name="EnsemblMetazoa"/>
        </authorList>
    </citation>
    <scope>IDENTIFICATION</scope>
</reference>
<sequence>MVMKYVFVYRSQFPLILASAVTIHKCQGLLLDNAIIDSSNNVFKEGMAYVALSQVRTLYGIHLTCFNPKLLMVCSKSIRETNRLRQLYRSDLPQRHSCWNYR</sequence>
<name>A0A1X7V3C0_AMPQE</name>
<dbReference type="PANTHER" id="PTHR47642:SF5">
    <property type="entry name" value="ATP-DEPENDENT DNA HELICASE"/>
    <property type="match status" value="1"/>
</dbReference>
<protein>
    <recommendedName>
        <fullName evidence="2">ATP-dependent DNA helicase</fullName>
    </recommendedName>
</protein>
<organism evidence="1">
    <name type="scientific">Amphimedon queenslandica</name>
    <name type="common">Sponge</name>
    <dbReference type="NCBI Taxonomy" id="400682"/>
    <lineage>
        <taxon>Eukaryota</taxon>
        <taxon>Metazoa</taxon>
        <taxon>Porifera</taxon>
        <taxon>Demospongiae</taxon>
        <taxon>Heteroscleromorpha</taxon>
        <taxon>Haplosclerida</taxon>
        <taxon>Niphatidae</taxon>
        <taxon>Amphimedon</taxon>
    </lineage>
</organism>
<dbReference type="AlphaFoldDB" id="A0A1X7V3C0"/>
<dbReference type="InterPro" id="IPR051055">
    <property type="entry name" value="PIF1_helicase"/>
</dbReference>
<dbReference type="SUPFAM" id="SSF52540">
    <property type="entry name" value="P-loop containing nucleoside triphosphate hydrolases"/>
    <property type="match status" value="1"/>
</dbReference>
<accession>A0A1X7V3C0</accession>
<dbReference type="InterPro" id="IPR027417">
    <property type="entry name" value="P-loop_NTPase"/>
</dbReference>